<evidence type="ECO:0008006" key="5">
    <source>
        <dbReference type="Google" id="ProtNLM"/>
    </source>
</evidence>
<dbReference type="SUPFAM" id="SSF51735">
    <property type="entry name" value="NAD(P)-binding Rossmann-fold domains"/>
    <property type="match status" value="1"/>
</dbReference>
<dbReference type="Gene3D" id="3.40.50.720">
    <property type="entry name" value="NAD(P)-binding Rossmann-like Domain"/>
    <property type="match status" value="1"/>
</dbReference>
<dbReference type="PANTHER" id="PTHR43157:SF31">
    <property type="entry name" value="PHOSPHATIDYLINOSITOL-GLYCAN BIOSYNTHESIS CLASS F PROTEIN"/>
    <property type="match status" value="1"/>
</dbReference>
<dbReference type="GO" id="GO:0016491">
    <property type="term" value="F:oxidoreductase activity"/>
    <property type="evidence" value="ECO:0007669"/>
    <property type="project" value="UniProtKB-KW"/>
</dbReference>
<dbReference type="PRINTS" id="PR00080">
    <property type="entry name" value="SDRFAMILY"/>
</dbReference>
<dbReference type="InterPro" id="IPR036291">
    <property type="entry name" value="NAD(P)-bd_dom_sf"/>
</dbReference>
<evidence type="ECO:0000256" key="2">
    <source>
        <dbReference type="RuleBase" id="RU000363"/>
    </source>
</evidence>
<evidence type="ECO:0000313" key="4">
    <source>
        <dbReference type="Proteomes" id="UP000183375"/>
    </source>
</evidence>
<reference evidence="3 4" key="1">
    <citation type="submission" date="2016-08" db="EMBL/GenBank/DDBJ databases">
        <title>New Insights into Marine Group III Euryarchaeota, from dark to light.</title>
        <authorList>
            <person name="Haro-Moreno J.M."/>
            <person name="Rodriguez-Valera F."/>
            <person name="Lopez-Garcia P."/>
            <person name="Moreira D."/>
            <person name="Martin-Cuadrado A.B."/>
        </authorList>
    </citation>
    <scope>NUCLEOTIDE SEQUENCE [LARGE SCALE GENOMIC DNA]</scope>
    <source>
        <strain evidence="3">CG-Epi4</strain>
    </source>
</reference>
<protein>
    <recommendedName>
        <fullName evidence="5">Short-chain dehydrogenase</fullName>
    </recommendedName>
</protein>
<dbReference type="PANTHER" id="PTHR43157">
    <property type="entry name" value="PHOSPHATIDYLINOSITOL-GLYCAN BIOSYNTHESIS CLASS F PROTEIN-RELATED"/>
    <property type="match status" value="1"/>
</dbReference>
<evidence type="ECO:0000256" key="1">
    <source>
        <dbReference type="ARBA" id="ARBA00023002"/>
    </source>
</evidence>
<gene>
    <name evidence="3" type="ORF">BEU01_01785</name>
</gene>
<sequence length="282" mass="31693">MNGRTCLITGATDGIGKEAAIELAKKGCNLILIGRSKEKAEKVVEQIRKIADSHVDIDYLIADLMLMKEVSRIADQVSKKYPRIDVLLNNVGAYFTSREVTEEGFERTFALNHLGYFLMTKKLLPLVEKSNYKRIVNVSSSAHYGIDFEFDNINGEKKYAGFETYKKSKLANVMFTYELAKRIEGTGITANCLHPGFVSTNFGKNNNFLWRNAIRLAMMLTAINVKEGAKTSVHLACSDEVKNITGKFFANSQVKKGSSKAKNDKHNVKLWKLSEEFVKPFL</sequence>
<evidence type="ECO:0000313" key="3">
    <source>
        <dbReference type="EMBL" id="OIR20209.1"/>
    </source>
</evidence>
<keyword evidence="1" id="KW-0560">Oxidoreductase</keyword>
<comment type="similarity">
    <text evidence="2">Belongs to the short-chain dehydrogenases/reductases (SDR) family.</text>
</comment>
<name>A0A1J5TGV6_9ARCH</name>
<dbReference type="CDD" id="cd05327">
    <property type="entry name" value="retinol-DH_like_SDR_c_like"/>
    <property type="match status" value="1"/>
</dbReference>
<dbReference type="Pfam" id="PF00106">
    <property type="entry name" value="adh_short"/>
    <property type="match status" value="1"/>
</dbReference>
<dbReference type="AlphaFoldDB" id="A0A1J5TGV6"/>
<comment type="caution">
    <text evidence="3">The sequence shown here is derived from an EMBL/GenBank/DDBJ whole genome shotgun (WGS) entry which is preliminary data.</text>
</comment>
<organism evidence="3 4">
    <name type="scientific">Marine Group III euryarchaeote CG-Epi4</name>
    <dbReference type="NCBI Taxonomy" id="1888998"/>
    <lineage>
        <taxon>Archaea</taxon>
        <taxon>Methanobacteriati</taxon>
        <taxon>Thermoplasmatota</taxon>
        <taxon>Thermoplasmata</taxon>
        <taxon>Candidatus Thermoprofundales</taxon>
    </lineage>
</organism>
<dbReference type="Proteomes" id="UP000183375">
    <property type="component" value="Unassembled WGS sequence"/>
</dbReference>
<dbReference type="PRINTS" id="PR00081">
    <property type="entry name" value="GDHRDH"/>
</dbReference>
<proteinExistence type="inferred from homology"/>
<accession>A0A1J5TGV6</accession>
<dbReference type="InterPro" id="IPR002347">
    <property type="entry name" value="SDR_fam"/>
</dbReference>
<dbReference type="EMBL" id="MIYX01000023">
    <property type="protein sequence ID" value="OIR20209.1"/>
    <property type="molecule type" value="Genomic_DNA"/>
</dbReference>